<sequence length="436" mass="47013">MKPRIHTPLPGPKAQALLERGQAVLSTSYIRPYPFVPARGQGVFLEDVDGNVFLDFMAGIAVNTTGYAHPRVLEAVRAQAERFAHVCFSDFTHEPTLSLAERLVGRLGGGYRVFFGNSGTEGIEAAIKLVRHHTGRPYLLAFTGAFHGRSLGALSLTASKSAYRKGFSPLLPGVVHVPFPNPFRPPLGARPEEVGKAVLEYLEHLFRTVVPPEEVAAFFLEPIQGEGGYLVPPPGFIPELKALLERYGILLVADEVQSGAGRTGHFFALEHEGVKADVYVLAKGLASGYPLSALLFREELASWRPGAHGTTFGGQAVAAAAAHATLDLLEGGLMENARQVGAYLLEELRAMQGRFPFLGDVRGRGLMIGLDFGTPTEERPDLRDKAVELAFKKGLLLLPAGPSALRIAPPLILKEEEAAMGLEILEAVFQAVFQAL</sequence>
<dbReference type="NCBIfam" id="NF004426">
    <property type="entry name" value="PRK05769.1"/>
    <property type="match status" value="1"/>
</dbReference>
<dbReference type="CDD" id="cd00610">
    <property type="entry name" value="OAT_like"/>
    <property type="match status" value="1"/>
</dbReference>
<keyword evidence="4 7" id="KW-0808">Transferase</keyword>
<evidence type="ECO:0000313" key="8">
    <source>
        <dbReference type="Proteomes" id="UP000287306"/>
    </source>
</evidence>
<protein>
    <submittedName>
        <fullName evidence="7">Aspartate aminotransferase family protein</fullName>
        <ecNumber evidence="7">2.6.1.19</ecNumber>
    </submittedName>
</protein>
<organism evidence="7 8">
    <name type="scientific">Thermus scotoductus</name>
    <dbReference type="NCBI Taxonomy" id="37636"/>
    <lineage>
        <taxon>Bacteria</taxon>
        <taxon>Thermotogati</taxon>
        <taxon>Deinococcota</taxon>
        <taxon>Deinococci</taxon>
        <taxon>Thermales</taxon>
        <taxon>Thermaceae</taxon>
        <taxon>Thermus</taxon>
    </lineage>
</organism>
<comment type="cofactor">
    <cofactor evidence="1">
        <name>pyridoxal 5'-phosphate</name>
        <dbReference type="ChEBI" id="CHEBI:597326"/>
    </cofactor>
</comment>
<evidence type="ECO:0000256" key="2">
    <source>
        <dbReference type="ARBA" id="ARBA00008954"/>
    </source>
</evidence>
<proteinExistence type="inferred from homology"/>
<dbReference type="Pfam" id="PF00202">
    <property type="entry name" value="Aminotran_3"/>
    <property type="match status" value="1"/>
</dbReference>
<evidence type="ECO:0000256" key="3">
    <source>
        <dbReference type="ARBA" id="ARBA00022576"/>
    </source>
</evidence>
<dbReference type="InterPro" id="IPR015422">
    <property type="entry name" value="PyrdxlP-dep_Trfase_small"/>
</dbReference>
<dbReference type="Gene3D" id="3.40.640.10">
    <property type="entry name" value="Type I PLP-dependent aspartate aminotransferase-like (Major domain)"/>
    <property type="match status" value="1"/>
</dbReference>
<dbReference type="PANTHER" id="PTHR11986">
    <property type="entry name" value="AMINOTRANSFERASE CLASS III"/>
    <property type="match status" value="1"/>
</dbReference>
<keyword evidence="5 6" id="KW-0663">Pyridoxal phosphate</keyword>
<dbReference type="InterPro" id="IPR050103">
    <property type="entry name" value="Class-III_PLP-dep_AT"/>
</dbReference>
<dbReference type="InterPro" id="IPR015424">
    <property type="entry name" value="PyrdxlP-dep_Trfase"/>
</dbReference>
<dbReference type="InterPro" id="IPR049704">
    <property type="entry name" value="Aminotrans_3_PPA_site"/>
</dbReference>
<dbReference type="GO" id="GO:0042802">
    <property type="term" value="F:identical protein binding"/>
    <property type="evidence" value="ECO:0007669"/>
    <property type="project" value="TreeGrafter"/>
</dbReference>
<gene>
    <name evidence="7" type="ORF">CSW38_06480</name>
</gene>
<dbReference type="SUPFAM" id="SSF53383">
    <property type="entry name" value="PLP-dependent transferases"/>
    <property type="match status" value="1"/>
</dbReference>
<dbReference type="RefSeq" id="WP_126170964.1">
    <property type="nucleotide sequence ID" value="NZ_PELL01000413.1"/>
</dbReference>
<comment type="similarity">
    <text evidence="2 6">Belongs to the class-III pyridoxal-phosphate-dependent aminotransferase family.</text>
</comment>
<dbReference type="EC" id="2.6.1.19" evidence="7"/>
<evidence type="ECO:0000256" key="6">
    <source>
        <dbReference type="RuleBase" id="RU003560"/>
    </source>
</evidence>
<dbReference type="Proteomes" id="UP000287306">
    <property type="component" value="Unassembled WGS sequence"/>
</dbReference>
<accession>A0A430RYK3</accession>
<dbReference type="FunFam" id="3.40.640.10:FF:000013">
    <property type="entry name" value="4-aminobutyrate aminotransferase"/>
    <property type="match status" value="1"/>
</dbReference>
<evidence type="ECO:0000256" key="5">
    <source>
        <dbReference type="ARBA" id="ARBA00022898"/>
    </source>
</evidence>
<comment type="caution">
    <text evidence="7">The sequence shown here is derived from an EMBL/GenBank/DDBJ whole genome shotgun (WGS) entry which is preliminary data.</text>
</comment>
<dbReference type="Gene3D" id="3.90.1150.10">
    <property type="entry name" value="Aspartate Aminotransferase, domain 1"/>
    <property type="match status" value="1"/>
</dbReference>
<dbReference type="PIRSF" id="PIRSF000521">
    <property type="entry name" value="Transaminase_4ab_Lys_Orn"/>
    <property type="match status" value="1"/>
</dbReference>
<reference evidence="7 8" key="1">
    <citation type="journal article" date="2019" name="Extremophiles">
        <title>Biogeography of thermophiles and predominance of Thermus scotoductus in domestic water heaters.</title>
        <authorList>
            <person name="Wilpiszeski R.L."/>
            <person name="Zhang Z."/>
            <person name="House C.H."/>
        </authorList>
    </citation>
    <scope>NUCLEOTIDE SEQUENCE [LARGE SCALE GENOMIC DNA]</scope>
    <source>
        <strain evidence="7 8">25_S25</strain>
    </source>
</reference>
<dbReference type="AlphaFoldDB" id="A0A430RYK3"/>
<keyword evidence="3 7" id="KW-0032">Aminotransferase</keyword>
<dbReference type="InterPro" id="IPR015421">
    <property type="entry name" value="PyrdxlP-dep_Trfase_major"/>
</dbReference>
<evidence type="ECO:0000256" key="1">
    <source>
        <dbReference type="ARBA" id="ARBA00001933"/>
    </source>
</evidence>
<name>A0A430RYK3_THESC</name>
<dbReference type="PANTHER" id="PTHR11986:SF58">
    <property type="entry name" value="LEUCINE_METHIONINE RACEMASE"/>
    <property type="match status" value="1"/>
</dbReference>
<dbReference type="GO" id="GO:0030170">
    <property type="term" value="F:pyridoxal phosphate binding"/>
    <property type="evidence" value="ECO:0007669"/>
    <property type="project" value="InterPro"/>
</dbReference>
<evidence type="ECO:0000313" key="7">
    <source>
        <dbReference type="EMBL" id="RTH26162.1"/>
    </source>
</evidence>
<dbReference type="EMBL" id="PELY01000170">
    <property type="protein sequence ID" value="RTH26162.1"/>
    <property type="molecule type" value="Genomic_DNA"/>
</dbReference>
<dbReference type="InterPro" id="IPR005814">
    <property type="entry name" value="Aminotrans_3"/>
</dbReference>
<evidence type="ECO:0000256" key="4">
    <source>
        <dbReference type="ARBA" id="ARBA00022679"/>
    </source>
</evidence>
<dbReference type="PROSITE" id="PS00600">
    <property type="entry name" value="AA_TRANSFER_CLASS_3"/>
    <property type="match status" value="1"/>
</dbReference>
<dbReference type="GO" id="GO:0034386">
    <property type="term" value="F:4-aminobutyrate:2-oxoglutarate transaminase activity"/>
    <property type="evidence" value="ECO:0007669"/>
    <property type="project" value="UniProtKB-EC"/>
</dbReference>